<dbReference type="Proteomes" id="UP001212841">
    <property type="component" value="Unassembled WGS sequence"/>
</dbReference>
<accession>A0AAD5WZP2</accession>
<feature type="region of interest" description="Disordered" evidence="1">
    <location>
        <begin position="186"/>
        <end position="266"/>
    </location>
</feature>
<proteinExistence type="predicted"/>
<feature type="compositionally biased region" description="Basic and acidic residues" evidence="1">
    <location>
        <begin position="256"/>
        <end position="265"/>
    </location>
</feature>
<dbReference type="EMBL" id="JADGJD010001764">
    <property type="protein sequence ID" value="KAJ3038129.1"/>
    <property type="molecule type" value="Genomic_DNA"/>
</dbReference>
<feature type="compositionally biased region" description="Polar residues" evidence="1">
    <location>
        <begin position="232"/>
        <end position="242"/>
    </location>
</feature>
<evidence type="ECO:0000256" key="1">
    <source>
        <dbReference type="SAM" id="MobiDB-lite"/>
    </source>
</evidence>
<protein>
    <submittedName>
        <fullName evidence="2">Uncharacterized protein</fullName>
    </submittedName>
</protein>
<gene>
    <name evidence="2" type="ORF">HK097_003275</name>
</gene>
<name>A0AAD5WZP2_9FUNG</name>
<evidence type="ECO:0000313" key="2">
    <source>
        <dbReference type="EMBL" id="KAJ3038129.1"/>
    </source>
</evidence>
<sequence>MPIGLALLKDLPKQPAHAILEARSEIEGTLARRWGIMMKLVGEWVGIIWQVKDKIFFTVTKEINITTIQKVTFEGILSTKRLPLLIDFEETCGRLVGIGASLFPKTDLNKFKKAYPKRVIELNYYDGPKHVKTTVIVATDLIPTLWRLKDKFDIYILSRRDRRFVEKLIDALHEAVWAYSHATIPSPSYDEPPSDDEYDVDDENFLPGVKSEGKRPNAAPLSPDTFCPYSPDSPSKSPTYGSDSPAYQPVRYDASPTKEDMREGAGDEIEEVSLEVEVGRKFLRGYSYREEEARMSGMEGVKCVRNVIALQTDLGVPYLGPVILDQQTSGWYGDDRKLIVRVFEDDMENKAWDSNLSGAEGVANHVRERALEDLEKWNRGGRKGGFPFIADSLHEVVTRDFARLWASQNRIRREHEYTIEELNNRRPATQPP</sequence>
<evidence type="ECO:0000313" key="3">
    <source>
        <dbReference type="Proteomes" id="UP001212841"/>
    </source>
</evidence>
<feature type="compositionally biased region" description="Acidic residues" evidence="1">
    <location>
        <begin position="192"/>
        <end position="204"/>
    </location>
</feature>
<comment type="caution">
    <text evidence="2">The sequence shown here is derived from an EMBL/GenBank/DDBJ whole genome shotgun (WGS) entry which is preliminary data.</text>
</comment>
<reference evidence="2" key="1">
    <citation type="submission" date="2020-05" db="EMBL/GenBank/DDBJ databases">
        <title>Phylogenomic resolution of chytrid fungi.</title>
        <authorList>
            <person name="Stajich J.E."/>
            <person name="Amses K."/>
            <person name="Simmons R."/>
            <person name="Seto K."/>
            <person name="Myers J."/>
            <person name="Bonds A."/>
            <person name="Quandt C.A."/>
            <person name="Barry K."/>
            <person name="Liu P."/>
            <person name="Grigoriev I."/>
            <person name="Longcore J.E."/>
            <person name="James T.Y."/>
        </authorList>
    </citation>
    <scope>NUCLEOTIDE SEQUENCE</scope>
    <source>
        <strain evidence="2">JEL0318</strain>
    </source>
</reference>
<dbReference type="AlphaFoldDB" id="A0AAD5WZP2"/>
<feature type="non-terminal residue" evidence="2">
    <location>
        <position position="432"/>
    </location>
</feature>
<keyword evidence="3" id="KW-1185">Reference proteome</keyword>
<organism evidence="2 3">
    <name type="scientific">Rhizophlyctis rosea</name>
    <dbReference type="NCBI Taxonomy" id="64517"/>
    <lineage>
        <taxon>Eukaryota</taxon>
        <taxon>Fungi</taxon>
        <taxon>Fungi incertae sedis</taxon>
        <taxon>Chytridiomycota</taxon>
        <taxon>Chytridiomycota incertae sedis</taxon>
        <taxon>Chytridiomycetes</taxon>
        <taxon>Rhizophlyctidales</taxon>
        <taxon>Rhizophlyctidaceae</taxon>
        <taxon>Rhizophlyctis</taxon>
    </lineage>
</organism>